<accession>A0A4Y7RSE5</accession>
<evidence type="ECO:0000256" key="1">
    <source>
        <dbReference type="SAM" id="MobiDB-lite"/>
    </source>
</evidence>
<keyword evidence="3" id="KW-1185">Reference proteome</keyword>
<reference evidence="2 3" key="1">
    <citation type="journal article" date="2019" name="Nat. Ecol. Evol.">
        <title>Megaphylogeny resolves global patterns of mushroom evolution.</title>
        <authorList>
            <person name="Varga T."/>
            <person name="Krizsan K."/>
            <person name="Foldi C."/>
            <person name="Dima B."/>
            <person name="Sanchez-Garcia M."/>
            <person name="Sanchez-Ramirez S."/>
            <person name="Szollosi G.J."/>
            <person name="Szarkandi J.G."/>
            <person name="Papp V."/>
            <person name="Albert L."/>
            <person name="Andreopoulos W."/>
            <person name="Angelini C."/>
            <person name="Antonin V."/>
            <person name="Barry K.W."/>
            <person name="Bougher N.L."/>
            <person name="Buchanan P."/>
            <person name="Buyck B."/>
            <person name="Bense V."/>
            <person name="Catcheside P."/>
            <person name="Chovatia M."/>
            <person name="Cooper J."/>
            <person name="Damon W."/>
            <person name="Desjardin D."/>
            <person name="Finy P."/>
            <person name="Geml J."/>
            <person name="Haridas S."/>
            <person name="Hughes K."/>
            <person name="Justo A."/>
            <person name="Karasinski D."/>
            <person name="Kautmanova I."/>
            <person name="Kiss B."/>
            <person name="Kocsube S."/>
            <person name="Kotiranta H."/>
            <person name="LaButti K.M."/>
            <person name="Lechner B.E."/>
            <person name="Liimatainen K."/>
            <person name="Lipzen A."/>
            <person name="Lukacs Z."/>
            <person name="Mihaltcheva S."/>
            <person name="Morgado L.N."/>
            <person name="Niskanen T."/>
            <person name="Noordeloos M.E."/>
            <person name="Ohm R.A."/>
            <person name="Ortiz-Santana B."/>
            <person name="Ovrebo C."/>
            <person name="Racz N."/>
            <person name="Riley R."/>
            <person name="Savchenko A."/>
            <person name="Shiryaev A."/>
            <person name="Soop K."/>
            <person name="Spirin V."/>
            <person name="Szebenyi C."/>
            <person name="Tomsovsky M."/>
            <person name="Tulloss R.E."/>
            <person name="Uehling J."/>
            <person name="Grigoriev I.V."/>
            <person name="Vagvolgyi C."/>
            <person name="Papp T."/>
            <person name="Martin F.M."/>
            <person name="Miettinen O."/>
            <person name="Hibbett D.S."/>
            <person name="Nagy L.G."/>
        </authorList>
    </citation>
    <scope>NUCLEOTIDE SEQUENCE [LARGE SCALE GENOMIC DNA]</scope>
    <source>
        <strain evidence="2 3">FP101781</strain>
    </source>
</reference>
<comment type="caution">
    <text evidence="2">The sequence shown here is derived from an EMBL/GenBank/DDBJ whole genome shotgun (WGS) entry which is preliminary data.</text>
</comment>
<proteinExistence type="predicted"/>
<sequence>MRIQGRSHPRHSAGRANGVRGRERIQTLQARIHLARQLLHSGTSSLTRASANGHYMKQGWTAMSSPAWCDRRPRIRHCILHLQALCLWPLQGLRRLNWRGRTPWVGDSPIEWRRCVAMGGGGVREVTNGAIRFR</sequence>
<dbReference type="Proteomes" id="UP000298030">
    <property type="component" value="Unassembled WGS sequence"/>
</dbReference>
<feature type="compositionally biased region" description="Basic residues" evidence="1">
    <location>
        <begin position="1"/>
        <end position="13"/>
    </location>
</feature>
<gene>
    <name evidence="2" type="ORF">FA13DRAFT_988769</name>
</gene>
<evidence type="ECO:0000313" key="3">
    <source>
        <dbReference type="Proteomes" id="UP000298030"/>
    </source>
</evidence>
<name>A0A4Y7RSE5_COPMI</name>
<feature type="region of interest" description="Disordered" evidence="1">
    <location>
        <begin position="1"/>
        <end position="22"/>
    </location>
</feature>
<dbReference type="AlphaFoldDB" id="A0A4Y7RSE5"/>
<organism evidence="2 3">
    <name type="scientific">Coprinellus micaceus</name>
    <name type="common">Glistening ink-cap mushroom</name>
    <name type="synonym">Coprinus micaceus</name>
    <dbReference type="NCBI Taxonomy" id="71717"/>
    <lineage>
        <taxon>Eukaryota</taxon>
        <taxon>Fungi</taxon>
        <taxon>Dikarya</taxon>
        <taxon>Basidiomycota</taxon>
        <taxon>Agaricomycotina</taxon>
        <taxon>Agaricomycetes</taxon>
        <taxon>Agaricomycetidae</taxon>
        <taxon>Agaricales</taxon>
        <taxon>Agaricineae</taxon>
        <taxon>Psathyrellaceae</taxon>
        <taxon>Coprinellus</taxon>
    </lineage>
</organism>
<evidence type="ECO:0000313" key="2">
    <source>
        <dbReference type="EMBL" id="TEB11771.1"/>
    </source>
</evidence>
<dbReference type="EMBL" id="QPFP01000441">
    <property type="protein sequence ID" value="TEB11771.1"/>
    <property type="molecule type" value="Genomic_DNA"/>
</dbReference>
<protein>
    <submittedName>
        <fullName evidence="2">Uncharacterized protein</fullName>
    </submittedName>
</protein>